<dbReference type="OrthoDB" id="362670at2"/>
<sequence>MKKIWRKITAVFITAAIAAGSISGCASSTGGASTGSTTSGQSTEKAKLTVSTWAGADELKQMQAIVDKLNANSKDYTLTIQSIPANYYTKIQAMISAKQAPDLMWLSQEYIPMYAKLGVLMDIKDKATQDSKVNLNNYFDGPLNTAKYKDKLYGLPWISQPVVMYYNEDLLKSAGVDLPSGNWSWEDFRTAAKKLTKVDSSGKITQWGTVIDGWPPVQTWIWAYGGETVDKDGKILIDSRESIKGLTELNKILRDNVSPTQEQAQNMGDADLFKTGKVAMFFGGAGDDLEKQVGNKFKVGMAEIPHGDKKVTFSWIASTVISSQTKNPDAAYEALVDLTNATFQWKVVPPIQDGFDMIPKNMPEKEYALDVIKKSSQYARGFNNQEKETEIDTAIGDELYTPLINGKKTPEQAAKDAAAKIKTITGK</sequence>
<proteinExistence type="predicted"/>
<evidence type="ECO:0000313" key="7">
    <source>
        <dbReference type="EMBL" id="MVB10159.1"/>
    </source>
</evidence>
<dbReference type="PROSITE" id="PS51257">
    <property type="entry name" value="PROKAR_LIPOPROTEIN"/>
    <property type="match status" value="1"/>
</dbReference>
<keyword evidence="2 6" id="KW-0732">Signal</keyword>
<keyword evidence="5" id="KW-0449">Lipoprotein</keyword>
<organism evidence="7 8">
    <name type="scientific">Caproicibacter fermentans</name>
    <dbReference type="NCBI Taxonomy" id="2576756"/>
    <lineage>
        <taxon>Bacteria</taxon>
        <taxon>Bacillati</taxon>
        <taxon>Bacillota</taxon>
        <taxon>Clostridia</taxon>
        <taxon>Eubacteriales</taxon>
        <taxon>Acutalibacteraceae</taxon>
        <taxon>Caproicibacter</taxon>
    </lineage>
</organism>
<evidence type="ECO:0000313" key="8">
    <source>
        <dbReference type="Proteomes" id="UP000469440"/>
    </source>
</evidence>
<keyword evidence="4" id="KW-0564">Palmitate</keyword>
<feature type="chain" id="PRO_5038646432" evidence="6">
    <location>
        <begin position="27"/>
        <end position="427"/>
    </location>
</feature>
<evidence type="ECO:0000256" key="3">
    <source>
        <dbReference type="ARBA" id="ARBA00023136"/>
    </source>
</evidence>
<evidence type="ECO:0000256" key="4">
    <source>
        <dbReference type="ARBA" id="ARBA00023139"/>
    </source>
</evidence>
<dbReference type="EMBL" id="VWXL01000020">
    <property type="protein sequence ID" value="MVB10159.1"/>
    <property type="molecule type" value="Genomic_DNA"/>
</dbReference>
<protein>
    <submittedName>
        <fullName evidence="7">Bacterial extracellular solute-binding protein</fullName>
    </submittedName>
</protein>
<keyword evidence="8" id="KW-1185">Reference proteome</keyword>
<evidence type="ECO:0000256" key="6">
    <source>
        <dbReference type="SAM" id="SignalP"/>
    </source>
</evidence>
<gene>
    <name evidence="7" type="ORF">CAFE_08370</name>
</gene>
<dbReference type="InterPro" id="IPR050490">
    <property type="entry name" value="Bact_solute-bd_prot1"/>
</dbReference>
<accession>A0A6N8HWU9</accession>
<dbReference type="CDD" id="cd13585">
    <property type="entry name" value="PBP2_TMBP_like"/>
    <property type="match status" value="1"/>
</dbReference>
<feature type="signal peptide" evidence="6">
    <location>
        <begin position="1"/>
        <end position="26"/>
    </location>
</feature>
<dbReference type="SUPFAM" id="SSF53850">
    <property type="entry name" value="Periplasmic binding protein-like II"/>
    <property type="match status" value="1"/>
</dbReference>
<dbReference type="RefSeq" id="WP_156989895.1">
    <property type="nucleotide sequence ID" value="NZ_VWXL01000020.1"/>
</dbReference>
<keyword evidence="3" id="KW-0472">Membrane</keyword>
<dbReference type="PANTHER" id="PTHR43649:SF33">
    <property type="entry name" value="POLYGALACTURONAN_RHAMNOGALACTURONAN-BINDING PROTEIN YTCQ"/>
    <property type="match status" value="1"/>
</dbReference>
<name>A0A6N8HWU9_9FIRM</name>
<evidence type="ECO:0000256" key="2">
    <source>
        <dbReference type="ARBA" id="ARBA00022729"/>
    </source>
</evidence>
<evidence type="ECO:0000256" key="1">
    <source>
        <dbReference type="ARBA" id="ARBA00022475"/>
    </source>
</evidence>
<evidence type="ECO:0000256" key="5">
    <source>
        <dbReference type="ARBA" id="ARBA00023288"/>
    </source>
</evidence>
<dbReference type="AlphaFoldDB" id="A0A6N8HWU9"/>
<dbReference type="Proteomes" id="UP000469440">
    <property type="component" value="Unassembled WGS sequence"/>
</dbReference>
<keyword evidence="1" id="KW-1003">Cell membrane</keyword>
<dbReference type="PANTHER" id="PTHR43649">
    <property type="entry name" value="ARABINOSE-BINDING PROTEIN-RELATED"/>
    <property type="match status" value="1"/>
</dbReference>
<dbReference type="Gene3D" id="3.40.190.10">
    <property type="entry name" value="Periplasmic binding protein-like II"/>
    <property type="match status" value="1"/>
</dbReference>
<dbReference type="InterPro" id="IPR006059">
    <property type="entry name" value="SBP"/>
</dbReference>
<comment type="caution">
    <text evidence="7">The sequence shown here is derived from an EMBL/GenBank/DDBJ whole genome shotgun (WGS) entry which is preliminary data.</text>
</comment>
<dbReference type="Pfam" id="PF01547">
    <property type="entry name" value="SBP_bac_1"/>
    <property type="match status" value="1"/>
</dbReference>
<reference evidence="7 8" key="1">
    <citation type="submission" date="2019-09" db="EMBL/GenBank/DDBJ databases">
        <title>Genome sequence of Clostridium sp. EA1.</title>
        <authorList>
            <person name="Poehlein A."/>
            <person name="Bengelsdorf F.R."/>
            <person name="Daniel R."/>
        </authorList>
    </citation>
    <scope>NUCLEOTIDE SEQUENCE [LARGE SCALE GENOMIC DNA]</scope>
    <source>
        <strain evidence="7 8">EA1</strain>
    </source>
</reference>